<feature type="region of interest" description="Disordered" evidence="1">
    <location>
        <begin position="1"/>
        <end position="82"/>
    </location>
</feature>
<dbReference type="KEGG" id="mbe:MBM_03221"/>
<feature type="compositionally biased region" description="Low complexity" evidence="1">
    <location>
        <begin position="44"/>
        <end position="57"/>
    </location>
</feature>
<sequence length="349" mass="38183">MPGVSRDEGGAQANRRATPNSRRRPLPSLPTTRSQPEPEDADQSAVAAESSSPSSDTSSEDDEPAAAAAAAADVPPPPPTSMAKQEAAWWAMSFEELFQYAREYYRTQGHAARGAPRWKSGRVRIIKWLCDNHGIRQYVAPSRPARVDDDAPPVDQSPVVRPTGAISHPEAILRTSDPELQQKIAQAAAGYRKWPATALVELAMQRSYQLLKDSHGKLPSKSVAAISDWLAAWDVLKSEREKKWWLGDGIDLVNKAKAIGYEGSSKKYDVILWLRNTPEEVDGEIEHVAAPTDNKAANEKKRKAEREGEGEGEPVKTQSKRPAKGSMRPGGWQATPGSLKSKRQGQRGV</sequence>
<dbReference type="HOGENOM" id="CLU_068296_0_0_1"/>
<dbReference type="OrthoDB" id="3519912at2759"/>
<dbReference type="RefSeq" id="XP_007291110.1">
    <property type="nucleotide sequence ID" value="XM_007291048.1"/>
</dbReference>
<proteinExistence type="predicted"/>
<evidence type="ECO:0000256" key="1">
    <source>
        <dbReference type="SAM" id="MobiDB-lite"/>
    </source>
</evidence>
<dbReference type="Proteomes" id="UP000006753">
    <property type="component" value="Unassembled WGS sequence"/>
</dbReference>
<feature type="region of interest" description="Disordered" evidence="1">
    <location>
        <begin position="285"/>
        <end position="349"/>
    </location>
</feature>
<keyword evidence="3" id="KW-1185">Reference proteome</keyword>
<dbReference type="InParanoid" id="K1Y1G1"/>
<evidence type="ECO:0000313" key="2">
    <source>
        <dbReference type="EMBL" id="EKD18979.1"/>
    </source>
</evidence>
<accession>K1Y1G1</accession>
<dbReference type="GeneID" id="18759156"/>
<protein>
    <submittedName>
        <fullName evidence="2">Uncharacterized protein</fullName>
    </submittedName>
</protein>
<evidence type="ECO:0000313" key="3">
    <source>
        <dbReference type="Proteomes" id="UP000006753"/>
    </source>
</evidence>
<gene>
    <name evidence="2" type="ORF">MBM_03221</name>
</gene>
<organism evidence="2 3">
    <name type="scientific">Marssonina brunnea f. sp. multigermtubi (strain MB_m1)</name>
    <name type="common">Marssonina leaf spot fungus</name>
    <dbReference type="NCBI Taxonomy" id="1072389"/>
    <lineage>
        <taxon>Eukaryota</taxon>
        <taxon>Fungi</taxon>
        <taxon>Dikarya</taxon>
        <taxon>Ascomycota</taxon>
        <taxon>Pezizomycotina</taxon>
        <taxon>Leotiomycetes</taxon>
        <taxon>Helotiales</taxon>
        <taxon>Drepanopezizaceae</taxon>
        <taxon>Drepanopeziza</taxon>
    </lineage>
</organism>
<reference evidence="2 3" key="1">
    <citation type="journal article" date="2012" name="BMC Genomics">
        <title>Sequencing the genome of Marssonina brunnea reveals fungus-poplar co-evolution.</title>
        <authorList>
            <person name="Zhu S."/>
            <person name="Cao Y.-Z."/>
            <person name="Jiang C."/>
            <person name="Tan B.-Y."/>
            <person name="Wang Z."/>
            <person name="Feng S."/>
            <person name="Zhang L."/>
            <person name="Su X.-H."/>
            <person name="Brejova B."/>
            <person name="Vinar T."/>
            <person name="Xu M."/>
            <person name="Wang M.-X."/>
            <person name="Zhang S.-G."/>
            <person name="Huang M.-R."/>
            <person name="Wu R."/>
            <person name="Zhou Y."/>
        </authorList>
    </citation>
    <scope>NUCLEOTIDE SEQUENCE [LARGE SCALE GENOMIC DNA]</scope>
    <source>
        <strain evidence="2 3">MB_m1</strain>
    </source>
</reference>
<feature type="compositionally biased region" description="Basic residues" evidence="1">
    <location>
        <begin position="340"/>
        <end position="349"/>
    </location>
</feature>
<dbReference type="AlphaFoldDB" id="K1Y1G1"/>
<dbReference type="EMBL" id="JH921432">
    <property type="protein sequence ID" value="EKD18979.1"/>
    <property type="molecule type" value="Genomic_DNA"/>
</dbReference>
<name>K1Y1G1_MARBU</name>
<feature type="compositionally biased region" description="Basic and acidic residues" evidence="1">
    <location>
        <begin position="296"/>
        <end position="309"/>
    </location>
</feature>